<comment type="caution">
    <text evidence="2">The sequence shown here is derived from an EMBL/GenBank/DDBJ whole genome shotgun (WGS) entry which is preliminary data.</text>
</comment>
<proteinExistence type="predicted"/>
<protein>
    <recommendedName>
        <fullName evidence="4">Tetratricopeptide repeat protein</fullName>
    </recommendedName>
</protein>
<feature type="chain" id="PRO_5001787297" description="Tetratricopeptide repeat protein" evidence="1">
    <location>
        <begin position="20"/>
        <end position="213"/>
    </location>
</feature>
<accession>A0A085BMI9</accession>
<dbReference type="EMBL" id="JPLY01000001">
    <property type="protein sequence ID" value="KFC23684.1"/>
    <property type="molecule type" value="Genomic_DNA"/>
</dbReference>
<dbReference type="Proteomes" id="UP000028623">
    <property type="component" value="Unassembled WGS sequence"/>
</dbReference>
<dbReference type="Gene3D" id="1.25.40.10">
    <property type="entry name" value="Tetratricopeptide repeat domain"/>
    <property type="match status" value="1"/>
</dbReference>
<feature type="signal peptide" evidence="1">
    <location>
        <begin position="1"/>
        <end position="19"/>
    </location>
</feature>
<evidence type="ECO:0000313" key="2">
    <source>
        <dbReference type="EMBL" id="KFC23684.1"/>
    </source>
</evidence>
<keyword evidence="3" id="KW-1185">Reference proteome</keyword>
<dbReference type="STRING" id="421072.SAMN04488097_1705"/>
<dbReference type="RefSeq" id="WP_034973648.1">
    <property type="nucleotide sequence ID" value="NZ_FOFI01000002.1"/>
</dbReference>
<dbReference type="eggNOG" id="COG0457">
    <property type="taxonomic scope" value="Bacteria"/>
</dbReference>
<reference evidence="2 3" key="1">
    <citation type="submission" date="2014-07" db="EMBL/GenBank/DDBJ databases">
        <title>Epilithonimonas lactis LMG 22401 Genome.</title>
        <authorList>
            <person name="Pipes S.E."/>
            <person name="Stropko S.J."/>
        </authorList>
    </citation>
    <scope>NUCLEOTIDE SEQUENCE [LARGE SCALE GENOMIC DNA]</scope>
    <source>
        <strain evidence="2 3">LMG 24401</strain>
    </source>
</reference>
<name>A0A085BMI9_9FLAO</name>
<keyword evidence="1" id="KW-0732">Signal</keyword>
<evidence type="ECO:0000256" key="1">
    <source>
        <dbReference type="SAM" id="SignalP"/>
    </source>
</evidence>
<dbReference type="InterPro" id="IPR011990">
    <property type="entry name" value="TPR-like_helical_dom_sf"/>
</dbReference>
<organism evidence="2 3">
    <name type="scientific">Epilithonimonas lactis</name>
    <dbReference type="NCBI Taxonomy" id="421072"/>
    <lineage>
        <taxon>Bacteria</taxon>
        <taxon>Pseudomonadati</taxon>
        <taxon>Bacteroidota</taxon>
        <taxon>Flavobacteriia</taxon>
        <taxon>Flavobacteriales</taxon>
        <taxon>Weeksellaceae</taxon>
        <taxon>Chryseobacterium group</taxon>
        <taxon>Epilithonimonas</taxon>
    </lineage>
</organism>
<dbReference type="AlphaFoldDB" id="A0A085BMI9"/>
<sequence length="213" mass="23970">MKKLILTFSLSLLGFTAFAQTTYDKAMTEKIGKIETAKTADELTALTNDFERIGTKENSQWLPYYYAAYSTIQKGRVLMRSGKTADLDPVAEQAEKYIAKAEALSPNNAEIYILKKITSGFRMMVDPMSRYMQEAPIAQNAISKAKELDPENPRITVLLAEDAYFTPEQYGGSKPKGVELFKKSLEQFAVYKPKTALDPNWGKAEAEYFLSQK</sequence>
<evidence type="ECO:0008006" key="4">
    <source>
        <dbReference type="Google" id="ProtNLM"/>
    </source>
</evidence>
<evidence type="ECO:0000313" key="3">
    <source>
        <dbReference type="Proteomes" id="UP000028623"/>
    </source>
</evidence>
<gene>
    <name evidence="2" type="ORF">IO89_03685</name>
</gene>
<dbReference type="OrthoDB" id="1150971at2"/>